<keyword evidence="1" id="KW-1133">Transmembrane helix</keyword>
<proteinExistence type="predicted"/>
<evidence type="ECO:0000313" key="2">
    <source>
        <dbReference type="EMBL" id="ANU74714.2"/>
    </source>
</evidence>
<organism evidence="2 3">
    <name type="scientific">Blautia pseudococcoides</name>
    <dbReference type="NCBI Taxonomy" id="1796616"/>
    <lineage>
        <taxon>Bacteria</taxon>
        <taxon>Bacillati</taxon>
        <taxon>Bacillota</taxon>
        <taxon>Clostridia</taxon>
        <taxon>Lachnospirales</taxon>
        <taxon>Lachnospiraceae</taxon>
        <taxon>Blautia</taxon>
    </lineage>
</organism>
<evidence type="ECO:0000256" key="1">
    <source>
        <dbReference type="SAM" id="Phobius"/>
    </source>
</evidence>
<dbReference type="Pfam" id="PF09913">
    <property type="entry name" value="DUF2142"/>
    <property type="match status" value="1"/>
</dbReference>
<name>A0A1C7I703_9FIRM</name>
<feature type="transmembrane region" description="Helical" evidence="1">
    <location>
        <begin position="396"/>
        <end position="417"/>
    </location>
</feature>
<feature type="transmembrane region" description="Helical" evidence="1">
    <location>
        <begin position="291"/>
        <end position="313"/>
    </location>
</feature>
<feature type="transmembrane region" description="Helical" evidence="1">
    <location>
        <begin position="320"/>
        <end position="337"/>
    </location>
</feature>
<feature type="transmembrane region" description="Helical" evidence="1">
    <location>
        <begin position="357"/>
        <end position="375"/>
    </location>
</feature>
<keyword evidence="1" id="KW-0812">Transmembrane</keyword>
<feature type="transmembrane region" description="Helical" evidence="1">
    <location>
        <begin position="608"/>
        <end position="630"/>
    </location>
</feature>
<reference evidence="2" key="1">
    <citation type="submission" date="2017-04" db="EMBL/GenBank/DDBJ databases">
        <title>Complete Genome Sequences of Twelve Strains of a Stable Defined Moderately Diverse Mouse Microbiota 2 (sDMDMm2).</title>
        <authorList>
            <person name="Uchimura Y."/>
            <person name="Wyss M."/>
            <person name="Brugiroux S."/>
            <person name="Limenitakis J.P."/>
            <person name="Stecher B."/>
            <person name="McCoy K.D."/>
            <person name="Macpherson A.J."/>
        </authorList>
    </citation>
    <scope>NUCLEOTIDE SEQUENCE</scope>
    <source>
        <strain evidence="2">YL58</strain>
    </source>
</reference>
<feature type="transmembrane region" description="Helical" evidence="1">
    <location>
        <begin position="579"/>
        <end position="596"/>
    </location>
</feature>
<sequence>MYQTMTERVRAKICWWKKLLIVLISAILAGFIVEGILQFCEAGKSHVSQVVSLQDIQVKNGDKMENLYVMKEHGEIKIDVSGMYINKFQYYYTAEKNFQAEIIVETPNLYGNWEKQKIQDPCRSNLNNSFVNIKNNVKSITIRLPEGVTVGDFTVNNAKDSNGYRILYICVFVGVFLSFLLFKKEIGKRVELGFLLFSMTIGMLFIALQPPQFTSWDEHIHFYHVFDFFEGKHVEWNQAEYYAYINPESKKKVAFTSKEEKALQIQYFNEHTQDSGYSYEKSSFTVSQLGYLHMAIVVAAGNLIGLPFYVVYLLGKAANLLLYCILMFFAIKSIPIAKHLLAALALMPAPMVLATAYSYDVVLIGFLTLGMALLVREFYYPDKKISRGMLVCIPFFFLYGSCPKAIYIPLVLSAVFLPQKKFKNKRQCWIWKSAIILTCILLMLTFLVPTAGNTMASDVRGGDTDVGRQIQVILGHPWAYIQILFENIKNTFNSYMMGIESISTMAYEGIFEFYMVVTALVLGVACTEPRKVMNGTTKRSMNIFKISILPLAAGVLVLIWTAMYLAFTEVGEVVIKGVQGRYYIPLLLPLLMVFYTDKIHTKWKEENYNLVMFMIVLLIWHLALYSRFLIPYCS</sequence>
<feature type="transmembrane region" description="Helical" evidence="1">
    <location>
        <begin position="429"/>
        <end position="448"/>
    </location>
</feature>
<feature type="transmembrane region" description="Helical" evidence="1">
    <location>
        <begin position="546"/>
        <end position="567"/>
    </location>
</feature>
<dbReference type="Proteomes" id="UP000092574">
    <property type="component" value="Chromosome"/>
</dbReference>
<dbReference type="KEGG" id="byl:A4V09_02410"/>
<dbReference type="InterPro" id="IPR018674">
    <property type="entry name" value="DUF2142_membrane"/>
</dbReference>
<keyword evidence="3" id="KW-1185">Reference proteome</keyword>
<dbReference type="AlphaFoldDB" id="A0A1C7I703"/>
<gene>
    <name evidence="2" type="ORF">A4V09_02410</name>
</gene>
<accession>A0A1C7I703</accession>
<feature type="transmembrane region" description="Helical" evidence="1">
    <location>
        <begin position="189"/>
        <end position="208"/>
    </location>
</feature>
<evidence type="ECO:0000313" key="3">
    <source>
        <dbReference type="Proteomes" id="UP000092574"/>
    </source>
</evidence>
<dbReference type="STRING" id="1796616.A4V09_02410"/>
<protein>
    <submittedName>
        <fullName evidence="2">Uncharacterized protein</fullName>
    </submittedName>
</protein>
<dbReference type="EMBL" id="CP015405">
    <property type="protein sequence ID" value="ANU74714.2"/>
    <property type="molecule type" value="Genomic_DNA"/>
</dbReference>
<keyword evidence="1" id="KW-0472">Membrane</keyword>
<feature type="transmembrane region" description="Helical" evidence="1">
    <location>
        <begin position="163"/>
        <end position="182"/>
    </location>
</feature>
<feature type="transmembrane region" description="Helical" evidence="1">
    <location>
        <begin position="505"/>
        <end position="525"/>
    </location>
</feature>